<evidence type="ECO:0000256" key="2">
    <source>
        <dbReference type="SAM" id="SignalP"/>
    </source>
</evidence>
<evidence type="ECO:0000256" key="1">
    <source>
        <dbReference type="ARBA" id="ARBA00022801"/>
    </source>
</evidence>
<sequence precursor="true">MRKHGFILLTILLSVQFTFAQGTLPHALTSQEKQLIGNYRSPVVETAYQTPPPNPVRTMAEWEELSGLMITWADYYHILKEIVRYAQEECRVYIVCSDSNQVKAYLLSNDVPINNITFLIEDYNSIWCRDYGPFSIYEEGTDSLFFTDWIYNRPRPDDDVLPAAMANAYNVDLYQMTQPPYDLTATGGNFMTDGLGTGFSSKLILEENPDHTEAEIDDIMYQFMGIDRYIKFETLPYDDIHHIDMHMKLLDEETILVGEYPEGVADGPQIEANLQYLLDNYQTCYGRDWQVVRIPMPPDKYGKYPDEGGAYRTYTNSVFVNKTVIIPTYEEKYDTTAFRIYREALPGYRIVGIPCDDIISLNGAIHCITHELGARNPIFIAHAKIRSATETDASYQVAAVIRTSAGIDSALTYWTTDTTSGFTALKMTYTNNDSFVAQIPAQPAGSEVFYYLTAFASNGKVTSKPLVGARGAWKFTVEGTSEIAARDAARPQSFSILSVYPNPFNEQAVCKFSLPKSSEVNFTLYSIDGRKVKEIGTHYFNAGQQQIRIHGQNLSSGIYLLRVSGQGFSTYRKLVLIK</sequence>
<reference evidence="5 6" key="1">
    <citation type="submission" date="2011-09" db="EMBL/GenBank/DDBJ databases">
        <title>The permanent draft genome of Caldithrix abyssi DSM 13497.</title>
        <authorList>
            <consortium name="US DOE Joint Genome Institute (JGI-PGF)"/>
            <person name="Lucas S."/>
            <person name="Han J."/>
            <person name="Lapidus A."/>
            <person name="Bruce D."/>
            <person name="Goodwin L."/>
            <person name="Pitluck S."/>
            <person name="Peters L."/>
            <person name="Kyrpides N."/>
            <person name="Mavromatis K."/>
            <person name="Ivanova N."/>
            <person name="Mikhailova N."/>
            <person name="Chertkov O."/>
            <person name="Detter J.C."/>
            <person name="Tapia R."/>
            <person name="Han C."/>
            <person name="Land M."/>
            <person name="Hauser L."/>
            <person name="Markowitz V."/>
            <person name="Cheng J.-F."/>
            <person name="Hugenholtz P."/>
            <person name="Woyke T."/>
            <person name="Wu D."/>
            <person name="Spring S."/>
            <person name="Brambilla E."/>
            <person name="Klenk H.-P."/>
            <person name="Eisen J.A."/>
        </authorList>
    </citation>
    <scope>NUCLEOTIDE SEQUENCE [LARGE SCALE GENOMIC DNA]</scope>
    <source>
        <strain evidence="5 6">DSM 13497</strain>
    </source>
</reference>
<reference evidence="4 7" key="2">
    <citation type="submission" date="2016-11" db="EMBL/GenBank/DDBJ databases">
        <title>Genomic analysis of Caldithrix abyssi and proposal of a novel bacterial phylum Caldithrichaeota.</title>
        <authorList>
            <person name="Kublanov I."/>
            <person name="Sigalova O."/>
            <person name="Gavrilov S."/>
            <person name="Lebedinsky A."/>
            <person name="Ivanova N."/>
            <person name="Daum C."/>
            <person name="Reddy T."/>
            <person name="Klenk H.P."/>
            <person name="Goker M."/>
            <person name="Reva O."/>
            <person name="Miroshnichenko M."/>
            <person name="Kyprides N."/>
            <person name="Woyke T."/>
            <person name="Gelfand M."/>
        </authorList>
    </citation>
    <scope>NUCLEOTIDE SEQUENCE [LARGE SCALE GENOMIC DNA]</scope>
    <source>
        <strain evidence="4 7">LF13</strain>
    </source>
</reference>
<evidence type="ECO:0000259" key="3">
    <source>
        <dbReference type="Pfam" id="PF18962"/>
    </source>
</evidence>
<organism evidence="5 6">
    <name type="scientific">Caldithrix abyssi DSM 13497</name>
    <dbReference type="NCBI Taxonomy" id="880073"/>
    <lineage>
        <taxon>Bacteria</taxon>
        <taxon>Pseudomonadati</taxon>
        <taxon>Calditrichota</taxon>
        <taxon>Calditrichia</taxon>
        <taxon>Calditrichales</taxon>
        <taxon>Calditrichaceae</taxon>
        <taxon>Caldithrix</taxon>
    </lineage>
</organism>
<feature type="domain" description="Secretion system C-terminal sorting" evidence="3">
    <location>
        <begin position="499"/>
        <end position="575"/>
    </location>
</feature>
<dbReference type="GO" id="GO:0009446">
    <property type="term" value="P:putrescine biosynthetic process"/>
    <property type="evidence" value="ECO:0007669"/>
    <property type="project" value="InterPro"/>
</dbReference>
<dbReference type="InParanoid" id="H1XVF3"/>
<proteinExistence type="predicted"/>
<dbReference type="InterPro" id="IPR026444">
    <property type="entry name" value="Secre_tail"/>
</dbReference>
<feature type="chain" id="PRO_5009695372" evidence="2">
    <location>
        <begin position="21"/>
        <end position="578"/>
    </location>
</feature>
<keyword evidence="2" id="KW-0732">Signal</keyword>
<dbReference type="RefSeq" id="WP_006928885.1">
    <property type="nucleotide sequence ID" value="NZ_CM001402.1"/>
</dbReference>
<dbReference type="GO" id="GO:0004668">
    <property type="term" value="F:protein-arginine deiminase activity"/>
    <property type="evidence" value="ECO:0007669"/>
    <property type="project" value="InterPro"/>
</dbReference>
<accession>H1XVF3</accession>
<dbReference type="AlphaFoldDB" id="H1XVF3"/>
<gene>
    <name evidence="4" type="ORF">Cabys_877</name>
    <name evidence="5" type="ORF">Calab_2100</name>
</gene>
<evidence type="ECO:0000313" key="5">
    <source>
        <dbReference type="EMBL" id="EHO41711.1"/>
    </source>
</evidence>
<dbReference type="EMBL" id="CM001402">
    <property type="protein sequence ID" value="EHO41711.1"/>
    <property type="molecule type" value="Genomic_DNA"/>
</dbReference>
<dbReference type="HOGENOM" id="CLU_026427_0_0_0"/>
<dbReference type="Gene3D" id="3.75.10.10">
    <property type="entry name" value="L-arginine/glycine Amidinotransferase, Chain A"/>
    <property type="match status" value="1"/>
</dbReference>
<evidence type="ECO:0000313" key="4">
    <source>
        <dbReference type="EMBL" id="APF17628.1"/>
    </source>
</evidence>
<dbReference type="PANTHER" id="PTHR31377">
    <property type="entry name" value="AGMATINE DEIMINASE-RELATED"/>
    <property type="match status" value="1"/>
</dbReference>
<dbReference type="InterPro" id="IPR007466">
    <property type="entry name" value="Peptidyl-Arg-deiminase_porph"/>
</dbReference>
<keyword evidence="6" id="KW-1185">Reference proteome</keyword>
<evidence type="ECO:0000313" key="7">
    <source>
        <dbReference type="Proteomes" id="UP000183868"/>
    </source>
</evidence>
<feature type="signal peptide" evidence="2">
    <location>
        <begin position="1"/>
        <end position="20"/>
    </location>
</feature>
<name>H1XVF3_CALAY</name>
<dbReference type="SUPFAM" id="SSF55909">
    <property type="entry name" value="Pentein"/>
    <property type="match status" value="1"/>
</dbReference>
<dbReference type="Pfam" id="PF04371">
    <property type="entry name" value="PAD_porph"/>
    <property type="match status" value="1"/>
</dbReference>
<dbReference type="KEGG" id="caby:Cabys_877"/>
<dbReference type="STRING" id="880073.Cabys_877"/>
<dbReference type="PANTHER" id="PTHR31377:SF0">
    <property type="entry name" value="AGMATINE DEIMINASE-RELATED"/>
    <property type="match status" value="1"/>
</dbReference>
<dbReference type="NCBIfam" id="TIGR04183">
    <property type="entry name" value="Por_Secre_tail"/>
    <property type="match status" value="1"/>
</dbReference>
<dbReference type="OrthoDB" id="9808013at2"/>
<dbReference type="Proteomes" id="UP000183868">
    <property type="component" value="Chromosome"/>
</dbReference>
<evidence type="ECO:0000313" key="6">
    <source>
        <dbReference type="Proteomes" id="UP000004671"/>
    </source>
</evidence>
<dbReference type="GO" id="GO:0047632">
    <property type="term" value="F:agmatine deiminase activity"/>
    <property type="evidence" value="ECO:0007669"/>
    <property type="project" value="TreeGrafter"/>
</dbReference>
<protein>
    <submittedName>
        <fullName evidence="4">Por secretion system C-terminal sorting domain-containing protein</fullName>
    </submittedName>
    <submittedName>
        <fullName evidence="5">Porphyromonas-type peptidyl-arginine deiminase</fullName>
    </submittedName>
</protein>
<dbReference type="Pfam" id="PF18962">
    <property type="entry name" value="Por_Secre_tail"/>
    <property type="match status" value="1"/>
</dbReference>
<keyword evidence="1" id="KW-0378">Hydrolase</keyword>
<dbReference type="PaxDb" id="880073-Calab_2100"/>
<dbReference type="EMBL" id="CP018099">
    <property type="protein sequence ID" value="APF17628.1"/>
    <property type="molecule type" value="Genomic_DNA"/>
</dbReference>
<dbReference type="Proteomes" id="UP000004671">
    <property type="component" value="Chromosome"/>
</dbReference>
<dbReference type="eggNOG" id="COG2957">
    <property type="taxonomic scope" value="Bacteria"/>
</dbReference>